<name>A0AAJ0BWY1_9PEZI</name>
<dbReference type="PANTHER" id="PTHR43591:SF10">
    <property type="entry name" value="ABC TRANSMEMBRANE TYPE-1 DOMAIN-CONTAINING PROTEIN-RELATED"/>
    <property type="match status" value="1"/>
</dbReference>
<accession>A0AAJ0BWY1</accession>
<dbReference type="Gene3D" id="3.40.50.150">
    <property type="entry name" value="Vaccinia Virus protein VP39"/>
    <property type="match status" value="1"/>
</dbReference>
<dbReference type="GeneID" id="85314785"/>
<dbReference type="AlphaFoldDB" id="A0AAJ0BWY1"/>
<sequence length="339" mass="38382">MDPSSPVPAPADEYGPVASEIEAGDHAEIYSAYAESTTETTESLRSSIADYTYKHGRRYHGFHDVEYWGPNDDKQQNAEDLGHEMYRTILGGKLYLAPIPENVQNVLDVGCGTGIWAIDFADANPSAKVIGVDISPIQPAFVPPNCEFQVDDINEDWTFPENQFDFVHLRHMTGCVSDWAAFHKNAFRYVKPGGWVEQVELSGIATSDDGTLKEDSVFKRWWEVFREVGEKVGKAFDASEVAHESIEAAGYVNVKEHSYKTPIGPWAKDENHRLWGRWNRAYLLEGLEGFALKGLTDVLRWRYDDAQQFLAEVRKELRNPDVHSYIYLRVVYGQKPPST</sequence>
<dbReference type="InterPro" id="IPR029063">
    <property type="entry name" value="SAM-dependent_MTases_sf"/>
</dbReference>
<evidence type="ECO:0000313" key="3">
    <source>
        <dbReference type="Proteomes" id="UP001244011"/>
    </source>
</evidence>
<dbReference type="Proteomes" id="UP001244011">
    <property type="component" value="Unassembled WGS sequence"/>
</dbReference>
<gene>
    <name evidence="2" type="ORF">QBC33DRAFT_589983</name>
</gene>
<dbReference type="EMBL" id="MU839013">
    <property type="protein sequence ID" value="KAK1765999.1"/>
    <property type="molecule type" value="Genomic_DNA"/>
</dbReference>
<keyword evidence="2" id="KW-0808">Transferase</keyword>
<dbReference type="RefSeq" id="XP_060282212.1">
    <property type="nucleotide sequence ID" value="XM_060431598.1"/>
</dbReference>
<dbReference type="SUPFAM" id="SSF53335">
    <property type="entry name" value="S-adenosyl-L-methionine-dependent methyltransferases"/>
    <property type="match status" value="1"/>
</dbReference>
<protein>
    <submittedName>
        <fullName evidence="2">S-adenosyl-L-methionine-dependent methyltransferase</fullName>
    </submittedName>
</protein>
<dbReference type="Pfam" id="PF13489">
    <property type="entry name" value="Methyltransf_23"/>
    <property type="match status" value="1"/>
</dbReference>
<evidence type="ECO:0000313" key="2">
    <source>
        <dbReference type="EMBL" id="KAK1765999.1"/>
    </source>
</evidence>
<reference evidence="2" key="1">
    <citation type="submission" date="2023-06" db="EMBL/GenBank/DDBJ databases">
        <title>Genome-scale phylogeny and comparative genomics of the fungal order Sordariales.</title>
        <authorList>
            <consortium name="Lawrence Berkeley National Laboratory"/>
            <person name="Hensen N."/>
            <person name="Bonometti L."/>
            <person name="Westerberg I."/>
            <person name="Brannstrom I.O."/>
            <person name="Guillou S."/>
            <person name="Cros-Aarteil S."/>
            <person name="Calhoun S."/>
            <person name="Haridas S."/>
            <person name="Kuo A."/>
            <person name="Mondo S."/>
            <person name="Pangilinan J."/>
            <person name="Riley R."/>
            <person name="Labutti K."/>
            <person name="Andreopoulos B."/>
            <person name="Lipzen A."/>
            <person name="Chen C."/>
            <person name="Yanf M."/>
            <person name="Daum C."/>
            <person name="Ng V."/>
            <person name="Clum A."/>
            <person name="Steindorff A."/>
            <person name="Ohm R."/>
            <person name="Martin F."/>
            <person name="Silar P."/>
            <person name="Natvig D."/>
            <person name="Lalanne C."/>
            <person name="Gautier V."/>
            <person name="Ament-Velasquez S.L."/>
            <person name="Kruys A."/>
            <person name="Hutchinson M.I."/>
            <person name="Powell A.J."/>
            <person name="Barry K."/>
            <person name="Miller A.N."/>
            <person name="Grigoriev I.V."/>
            <person name="Debuchy R."/>
            <person name="Gladieux P."/>
            <person name="Thoren M.H."/>
            <person name="Johannesson H."/>
        </authorList>
    </citation>
    <scope>NUCLEOTIDE SEQUENCE</scope>
    <source>
        <strain evidence="2">8032-3</strain>
    </source>
</reference>
<organism evidence="2 3">
    <name type="scientific">Phialemonium atrogriseum</name>
    <dbReference type="NCBI Taxonomy" id="1093897"/>
    <lineage>
        <taxon>Eukaryota</taxon>
        <taxon>Fungi</taxon>
        <taxon>Dikarya</taxon>
        <taxon>Ascomycota</taxon>
        <taxon>Pezizomycotina</taxon>
        <taxon>Sordariomycetes</taxon>
        <taxon>Sordariomycetidae</taxon>
        <taxon>Cephalothecales</taxon>
        <taxon>Cephalothecaceae</taxon>
        <taxon>Phialemonium</taxon>
    </lineage>
</organism>
<keyword evidence="2" id="KW-0489">Methyltransferase</keyword>
<dbReference type="PANTHER" id="PTHR43591">
    <property type="entry name" value="METHYLTRANSFERASE"/>
    <property type="match status" value="1"/>
</dbReference>
<dbReference type="CDD" id="cd02440">
    <property type="entry name" value="AdoMet_MTases"/>
    <property type="match status" value="1"/>
</dbReference>
<dbReference type="GO" id="GO:0008168">
    <property type="term" value="F:methyltransferase activity"/>
    <property type="evidence" value="ECO:0007669"/>
    <property type="project" value="UniProtKB-KW"/>
</dbReference>
<keyword evidence="3" id="KW-1185">Reference proteome</keyword>
<proteinExistence type="inferred from homology"/>
<evidence type="ECO:0000256" key="1">
    <source>
        <dbReference type="ARBA" id="ARBA00038158"/>
    </source>
</evidence>
<comment type="similarity">
    <text evidence="1">Belongs to the methyltransferase superfamily. LaeA methyltransferase family.</text>
</comment>
<dbReference type="GO" id="GO:0032259">
    <property type="term" value="P:methylation"/>
    <property type="evidence" value="ECO:0007669"/>
    <property type="project" value="UniProtKB-KW"/>
</dbReference>
<comment type="caution">
    <text evidence="2">The sequence shown here is derived from an EMBL/GenBank/DDBJ whole genome shotgun (WGS) entry which is preliminary data.</text>
</comment>